<gene>
    <name evidence="1" type="ORF">CFN16_12450</name>
</gene>
<dbReference type="InterPro" id="IPR014918">
    <property type="entry name" value="Phage_tail_3"/>
</dbReference>
<organism evidence="1 2">
    <name type="scientific">Pseudomonas fluorescens</name>
    <dbReference type="NCBI Taxonomy" id="294"/>
    <lineage>
        <taxon>Bacteria</taxon>
        <taxon>Pseudomonadati</taxon>
        <taxon>Pseudomonadota</taxon>
        <taxon>Gammaproteobacteria</taxon>
        <taxon>Pseudomonadales</taxon>
        <taxon>Pseudomonadaceae</taxon>
        <taxon>Pseudomonas</taxon>
    </lineage>
</organism>
<dbReference type="Gene3D" id="4.10.410.40">
    <property type="match status" value="1"/>
</dbReference>
<sequence>MAARFPLPNGAVLEIASIMGSAVAFTALTNAKPPVAASVGHDIENGDVLLINSGWALINDRAVKASGVTADAFALAGLNTTNTDKFTAGAGVGSVIPVSGWTQISKVTSFTSSGGEQQYQTVGYLEDDDDKQFPTNRNPTTITIVVEDQPTAQYIETVEGFDDTKELAVVRMKLRNGDQILYPGYVSITPDPTMERNNVMTRTISIGLSARSLRYLAGA</sequence>
<name>A0A345UWP6_PSEFL</name>
<evidence type="ECO:0000313" key="1">
    <source>
        <dbReference type="EMBL" id="AXJ04898.1"/>
    </source>
</evidence>
<dbReference type="Pfam" id="PF08813">
    <property type="entry name" value="Phage_tail_3"/>
    <property type="match status" value="1"/>
</dbReference>
<accession>A0A345UWP6</accession>
<dbReference type="RefSeq" id="WP_115077740.1">
    <property type="nucleotide sequence ID" value="NZ_CP022313.1"/>
</dbReference>
<evidence type="ECO:0000313" key="2">
    <source>
        <dbReference type="Proteomes" id="UP000254535"/>
    </source>
</evidence>
<proteinExistence type="predicted"/>
<dbReference type="Proteomes" id="UP000254535">
    <property type="component" value="Chromosome"/>
</dbReference>
<dbReference type="AlphaFoldDB" id="A0A345UWP6"/>
<protein>
    <submittedName>
        <fullName evidence="1">Phage tail protein</fullName>
    </submittedName>
</protein>
<reference evidence="1 2" key="1">
    <citation type="submission" date="2017-07" db="EMBL/GenBank/DDBJ databases">
        <title>Genome sequence of Pseudomonas NEP1.</title>
        <authorList>
            <person name="Nascimento F.X."/>
        </authorList>
    </citation>
    <scope>NUCLEOTIDE SEQUENCE [LARGE SCALE GENOMIC DNA]</scope>
    <source>
        <strain evidence="1 2">NEP1</strain>
    </source>
</reference>
<dbReference type="EMBL" id="CP022313">
    <property type="protein sequence ID" value="AXJ04898.1"/>
    <property type="molecule type" value="Genomic_DNA"/>
</dbReference>